<dbReference type="Pfam" id="PF13751">
    <property type="entry name" value="DDE_Tnp_1_6"/>
    <property type="match status" value="1"/>
</dbReference>
<dbReference type="InterPro" id="IPR025668">
    <property type="entry name" value="Tnp_DDE_dom"/>
</dbReference>
<gene>
    <name evidence="4" type="ORF">NZ47_00610</name>
</gene>
<dbReference type="RefSeq" id="WP_039205724.1">
    <property type="nucleotide sequence ID" value="NZ_JSCE01000010.1"/>
</dbReference>
<feature type="domain" description="Transposase DDE" evidence="3">
    <location>
        <begin position="279"/>
        <end position="397"/>
    </location>
</feature>
<proteinExistence type="predicted"/>
<dbReference type="PANTHER" id="PTHR33408:SF2">
    <property type="entry name" value="TRANSPOSASE DDE DOMAIN-CONTAINING PROTEIN"/>
    <property type="match status" value="1"/>
</dbReference>
<dbReference type="AlphaFoldDB" id="A0A0B2JXU9"/>
<feature type="region of interest" description="Disordered" evidence="1">
    <location>
        <begin position="132"/>
        <end position="169"/>
    </location>
</feature>
<dbReference type="Pfam" id="PF05598">
    <property type="entry name" value="DUF772"/>
    <property type="match status" value="1"/>
</dbReference>
<sequence>EGLYSSYEAGRPGIDPVSLFKIVFIQYLFGIRSMRQTIKEINVNVAYRWFIGYGLTEPIPHFSTFGKNYVRRFKDTDIFEHIFNHILQEAVNAGFVDASAIFIDGTHIKASANRNKIEKISVTKSARQYQDELDKEINNDRNRHGKSPLKKDETPKETTRTVSTTDPDSGLFVKGEHERCMAYVANTACDRHNFILGFHVGAGNIHDSQMFHDVYKKMSPFADEIETVAVDAGYKPPGIMREILSSGKIPAVPYKRPMTKEGFFRKYEYVYDEYYDCYICPANKILKYATTTRDGYKEYRSDGKECTQCPYLNQCTASCNHVKTVTRHVWADYLEKAEEYRYIPKYRDIYRQRKETIERVFADAKEKHGLRYATMRGLAKIKMQVTLTFACMNLKKLTLWKKRAGTLSPTIVALLQNLSWNLRIIPIWQQKYA</sequence>
<comment type="caution">
    <text evidence="4">The sequence shown here is derived from an EMBL/GenBank/DDBJ whole genome shotgun (WGS) entry which is preliminary data.</text>
</comment>
<evidence type="ECO:0000259" key="3">
    <source>
        <dbReference type="Pfam" id="PF13751"/>
    </source>
</evidence>
<dbReference type="PANTHER" id="PTHR33408">
    <property type="entry name" value="TRANSPOSASE"/>
    <property type="match status" value="1"/>
</dbReference>
<keyword evidence="5" id="KW-1185">Reference proteome</keyword>
<evidence type="ECO:0000256" key="1">
    <source>
        <dbReference type="SAM" id="MobiDB-lite"/>
    </source>
</evidence>
<dbReference type="NCBIfam" id="NF033551">
    <property type="entry name" value="transpos_IS1182"/>
    <property type="match status" value="1"/>
</dbReference>
<evidence type="ECO:0000259" key="2">
    <source>
        <dbReference type="Pfam" id="PF05598"/>
    </source>
</evidence>
<feature type="compositionally biased region" description="Basic and acidic residues" evidence="1">
    <location>
        <begin position="149"/>
        <end position="159"/>
    </location>
</feature>
<dbReference type="InterPro" id="IPR047629">
    <property type="entry name" value="IS1182_transpos"/>
</dbReference>
<protein>
    <submittedName>
        <fullName evidence="4">Transposase</fullName>
    </submittedName>
</protein>
<feature type="domain" description="Transposase InsH N-terminal" evidence="2">
    <location>
        <begin position="3"/>
        <end position="69"/>
    </location>
</feature>
<organism evidence="4 5">
    <name type="scientific">Anaerovibrio lipolyticus</name>
    <dbReference type="NCBI Taxonomy" id="82374"/>
    <lineage>
        <taxon>Bacteria</taxon>
        <taxon>Bacillati</taxon>
        <taxon>Bacillota</taxon>
        <taxon>Negativicutes</taxon>
        <taxon>Selenomonadales</taxon>
        <taxon>Selenomonadaceae</taxon>
        <taxon>Anaerovibrio</taxon>
    </lineage>
</organism>
<accession>A0A0B2JXU9</accession>
<name>A0A0B2JXU9_9FIRM</name>
<feature type="non-terminal residue" evidence="4">
    <location>
        <position position="1"/>
    </location>
</feature>
<dbReference type="InterPro" id="IPR008490">
    <property type="entry name" value="Transposase_InsH_N"/>
</dbReference>
<dbReference type="EMBL" id="JSCE01000010">
    <property type="protein sequence ID" value="KHM53130.1"/>
    <property type="molecule type" value="Genomic_DNA"/>
</dbReference>
<evidence type="ECO:0000313" key="4">
    <source>
        <dbReference type="EMBL" id="KHM53130.1"/>
    </source>
</evidence>
<evidence type="ECO:0000313" key="5">
    <source>
        <dbReference type="Proteomes" id="UP000030993"/>
    </source>
</evidence>
<reference evidence="4 5" key="1">
    <citation type="journal article" date="2013" name="PLoS ONE">
        <title>Identification and characterization of three novel lipases belonging to families II and V from Anaerovibrio lipolyticus 5ST.</title>
        <authorList>
            <person name="Prive F."/>
            <person name="Kaderbhai N.N."/>
            <person name="Girdwood S."/>
            <person name="Worgan H.J."/>
            <person name="Pinloche E."/>
            <person name="Scollan N.D."/>
            <person name="Huws S.A."/>
            <person name="Newbold C.J."/>
        </authorList>
    </citation>
    <scope>NUCLEOTIDE SEQUENCE [LARGE SCALE GENOMIC DNA]</scope>
    <source>
        <strain evidence="4 5">5S</strain>
    </source>
</reference>
<dbReference type="STRING" id="82374.NZ47_00610"/>
<dbReference type="Proteomes" id="UP000030993">
    <property type="component" value="Unassembled WGS sequence"/>
</dbReference>
<feature type="compositionally biased region" description="Basic and acidic residues" evidence="1">
    <location>
        <begin position="132"/>
        <end position="142"/>
    </location>
</feature>